<organism evidence="1 2">
    <name type="scientific">Streptomyces aurantiogriseus</name>
    <dbReference type="NCBI Taxonomy" id="66870"/>
    <lineage>
        <taxon>Bacteria</taxon>
        <taxon>Bacillati</taxon>
        <taxon>Actinomycetota</taxon>
        <taxon>Actinomycetes</taxon>
        <taxon>Kitasatosporales</taxon>
        <taxon>Streptomycetaceae</taxon>
        <taxon>Streptomyces</taxon>
    </lineage>
</organism>
<keyword evidence="2" id="KW-1185">Reference proteome</keyword>
<name>A0A918FKX4_9ACTN</name>
<comment type="caution">
    <text evidence="1">The sequence shown here is derived from an EMBL/GenBank/DDBJ whole genome shotgun (WGS) entry which is preliminary data.</text>
</comment>
<gene>
    <name evidence="1" type="ORF">GCM10010251_76260</name>
</gene>
<evidence type="ECO:0000313" key="1">
    <source>
        <dbReference type="EMBL" id="GGR47950.1"/>
    </source>
</evidence>
<sequence>MGQCGIPVDRFYGRPMDMVTWDDDNFVHSDPTCHEAIGTSPRQTRRVRFDADSAFSMCGCCRVESLAADAGLADAVFDLVTLLEALQEEDEEAENRQQPYYTPDFLGPNFNRDHWRNLQFRLSVTVEGVRAHPWLHDWARPALTRAAAHTERRCEEQRTLIDTVTLEKAAVALQQREQSTEQLAQLWQAWRHREDWRITTSPDYACYDKDARLHPPPRAGIAERSAATVEASVRLPPIGPDDDGFRLVEPLSMWEIAALAAYKTTADWAAGVITLAAPPVVVQELLHPARGLDITPRATGAARTPQPPAAP</sequence>
<reference evidence="1" key="1">
    <citation type="journal article" date="2014" name="Int. J. Syst. Evol. Microbiol.">
        <title>Complete genome sequence of Corynebacterium casei LMG S-19264T (=DSM 44701T), isolated from a smear-ripened cheese.</title>
        <authorList>
            <consortium name="US DOE Joint Genome Institute (JGI-PGF)"/>
            <person name="Walter F."/>
            <person name="Albersmeier A."/>
            <person name="Kalinowski J."/>
            <person name="Ruckert C."/>
        </authorList>
    </citation>
    <scope>NUCLEOTIDE SEQUENCE</scope>
    <source>
        <strain evidence="1">JCM 4346</strain>
    </source>
</reference>
<dbReference type="EMBL" id="BMSX01000023">
    <property type="protein sequence ID" value="GGR47950.1"/>
    <property type="molecule type" value="Genomic_DNA"/>
</dbReference>
<evidence type="ECO:0000313" key="2">
    <source>
        <dbReference type="Proteomes" id="UP000658320"/>
    </source>
</evidence>
<accession>A0A918FKX4</accession>
<reference evidence="1" key="2">
    <citation type="submission" date="2020-09" db="EMBL/GenBank/DDBJ databases">
        <authorList>
            <person name="Sun Q."/>
            <person name="Ohkuma M."/>
        </authorList>
    </citation>
    <scope>NUCLEOTIDE SEQUENCE</scope>
    <source>
        <strain evidence="1">JCM 4346</strain>
    </source>
</reference>
<dbReference type="AlphaFoldDB" id="A0A918FKX4"/>
<dbReference type="Proteomes" id="UP000658320">
    <property type="component" value="Unassembled WGS sequence"/>
</dbReference>
<protein>
    <submittedName>
        <fullName evidence="1">Uncharacterized protein</fullName>
    </submittedName>
</protein>
<proteinExistence type="predicted"/>